<keyword evidence="1" id="KW-1133">Transmembrane helix</keyword>
<dbReference type="Proteomes" id="UP000025227">
    <property type="component" value="Unplaced"/>
</dbReference>
<feature type="transmembrane region" description="Helical" evidence="1">
    <location>
        <begin position="265"/>
        <end position="286"/>
    </location>
</feature>
<dbReference type="WBParaSite" id="HCON_00145650-00001">
    <property type="protein sequence ID" value="HCON_00145650-00001"/>
    <property type="gene ID" value="HCON_00145650"/>
</dbReference>
<dbReference type="OrthoDB" id="5856625at2759"/>
<feature type="chain" id="PRO_5029684358" evidence="2">
    <location>
        <begin position="20"/>
        <end position="305"/>
    </location>
</feature>
<protein>
    <submittedName>
        <fullName evidence="4">Uncharacterized protein</fullName>
    </submittedName>
</protein>
<organism evidence="3 4">
    <name type="scientific">Haemonchus contortus</name>
    <name type="common">Barber pole worm</name>
    <dbReference type="NCBI Taxonomy" id="6289"/>
    <lineage>
        <taxon>Eukaryota</taxon>
        <taxon>Metazoa</taxon>
        <taxon>Ecdysozoa</taxon>
        <taxon>Nematoda</taxon>
        <taxon>Chromadorea</taxon>
        <taxon>Rhabditida</taxon>
        <taxon>Rhabditina</taxon>
        <taxon>Rhabditomorpha</taxon>
        <taxon>Strongyloidea</taxon>
        <taxon>Trichostrongylidae</taxon>
        <taxon>Haemonchus</taxon>
    </lineage>
</organism>
<evidence type="ECO:0000313" key="3">
    <source>
        <dbReference type="Proteomes" id="UP000025227"/>
    </source>
</evidence>
<name>A0A7I4YUC2_HAECO</name>
<proteinExistence type="predicted"/>
<feature type="signal peptide" evidence="2">
    <location>
        <begin position="1"/>
        <end position="19"/>
    </location>
</feature>
<evidence type="ECO:0000256" key="2">
    <source>
        <dbReference type="SAM" id="SignalP"/>
    </source>
</evidence>
<sequence>MCSVAVALLEFALLSITTAMLMFDSCVVGNVRFLNSSMTAFCPLLPRSGLQDVSSCSVNLDASGIENQACVQCHWKERNESLCYPSTGNRRQHCCCRAPNCNEKLMKDSILGWRTEQISNGSCLSANLRSVKGALEWTHKPPEECLEVPDNYVMCYIEVEYASGLITGIRSGCLNNTKWDIIKAKAGFEPCSAEHQQWNSTHGVGICCGGGNCISKLYRQSVFRELQRTRLTDEYAYAKLVELETTRKTEHIWATDQTYLSAQTIFEVLTCLFTSIYLCGMYYIYVSYKPTNIEKRPYIPGMERY</sequence>
<dbReference type="AlphaFoldDB" id="A0A7I4YUC2"/>
<evidence type="ECO:0000256" key="1">
    <source>
        <dbReference type="SAM" id="Phobius"/>
    </source>
</evidence>
<keyword evidence="2" id="KW-0732">Signal</keyword>
<keyword evidence="1" id="KW-0812">Transmembrane</keyword>
<evidence type="ECO:0000313" key="4">
    <source>
        <dbReference type="WBParaSite" id="HCON_00145650-00001"/>
    </source>
</evidence>
<reference evidence="4" key="1">
    <citation type="submission" date="2020-12" db="UniProtKB">
        <authorList>
            <consortium name="WormBaseParasite"/>
        </authorList>
    </citation>
    <scope>IDENTIFICATION</scope>
    <source>
        <strain evidence="4">MHco3</strain>
    </source>
</reference>
<keyword evidence="3" id="KW-1185">Reference proteome</keyword>
<accession>A0A7I4YUC2</accession>
<keyword evidence="1" id="KW-0472">Membrane</keyword>